<dbReference type="InterPro" id="IPR001750">
    <property type="entry name" value="ND/Mrp_TM"/>
</dbReference>
<name>A0A4S8PWZ3_9ACTN</name>
<proteinExistence type="predicted"/>
<evidence type="ECO:0000256" key="2">
    <source>
        <dbReference type="RuleBase" id="RU000320"/>
    </source>
</evidence>
<keyword evidence="4" id="KW-0472">Membrane</keyword>
<comment type="subcellular location">
    <subcellularLocation>
        <location evidence="1">Endomembrane system</location>
        <topology evidence="1">Multi-pass membrane protein</topology>
    </subcellularLocation>
    <subcellularLocation>
        <location evidence="2">Membrane</location>
        <topology evidence="2">Multi-pass membrane protein</topology>
    </subcellularLocation>
</comment>
<dbReference type="Pfam" id="PF00361">
    <property type="entry name" value="Proton_antipo_M"/>
    <property type="match status" value="1"/>
</dbReference>
<feature type="region of interest" description="Disordered" evidence="3">
    <location>
        <begin position="117"/>
        <end position="163"/>
    </location>
</feature>
<dbReference type="OrthoDB" id="9811718at2"/>
<evidence type="ECO:0000256" key="4">
    <source>
        <dbReference type="SAM" id="Phobius"/>
    </source>
</evidence>
<comment type="caution">
    <text evidence="6">The sequence shown here is derived from an EMBL/GenBank/DDBJ whole genome shotgun (WGS) entry which is preliminary data.</text>
</comment>
<feature type="transmembrane region" description="Helical" evidence="4">
    <location>
        <begin position="217"/>
        <end position="235"/>
    </location>
</feature>
<accession>A0A4S8PWZ3</accession>
<dbReference type="EMBL" id="STGX01000001">
    <property type="protein sequence ID" value="THV32274.1"/>
    <property type="molecule type" value="Genomic_DNA"/>
</dbReference>
<gene>
    <name evidence="6" type="ORF">E9998_00605</name>
</gene>
<evidence type="ECO:0000259" key="5">
    <source>
        <dbReference type="Pfam" id="PF00361"/>
    </source>
</evidence>
<dbReference type="GO" id="GO:0012505">
    <property type="term" value="C:endomembrane system"/>
    <property type="evidence" value="ECO:0007669"/>
    <property type="project" value="UniProtKB-SubCell"/>
</dbReference>
<feature type="domain" description="NADH:quinone oxidoreductase/Mrp antiporter transmembrane" evidence="5">
    <location>
        <begin position="169"/>
        <end position="226"/>
    </location>
</feature>
<organism evidence="6 7">
    <name type="scientific">Glycomyces paridis</name>
    <dbReference type="NCBI Taxonomy" id="2126555"/>
    <lineage>
        <taxon>Bacteria</taxon>
        <taxon>Bacillati</taxon>
        <taxon>Actinomycetota</taxon>
        <taxon>Actinomycetes</taxon>
        <taxon>Glycomycetales</taxon>
        <taxon>Glycomycetaceae</taxon>
        <taxon>Glycomyces</taxon>
    </lineage>
</organism>
<dbReference type="Proteomes" id="UP000305792">
    <property type="component" value="Unassembled WGS sequence"/>
</dbReference>
<keyword evidence="2 4" id="KW-0812">Transmembrane</keyword>
<evidence type="ECO:0000313" key="6">
    <source>
        <dbReference type="EMBL" id="THV32274.1"/>
    </source>
</evidence>
<feature type="transmembrane region" description="Helical" evidence="4">
    <location>
        <begin position="255"/>
        <end position="276"/>
    </location>
</feature>
<dbReference type="AlphaFoldDB" id="A0A4S8PWZ3"/>
<feature type="transmembrane region" description="Helical" evidence="4">
    <location>
        <begin position="185"/>
        <end position="205"/>
    </location>
</feature>
<evidence type="ECO:0000256" key="3">
    <source>
        <dbReference type="SAM" id="MobiDB-lite"/>
    </source>
</evidence>
<sequence length="284" mass="28162">MTAAGRTDATAAASAAFAYAVFFVLLEAGAFTALTAVRPGDADAGGDDGTLRMQSGQATGAVRPGVTEVHSASDAAPLKAGMPDAEASGTGADVSIRTSGFADTDYREGPSRAVVEVSAASAAERRTSRAPLESGGPPRSDLSRTATGGGVHVPRDGGTIQVPGEGGRIAELSGLRKSAPLPASVLVLAVVGLAGLPPALAGTFAKVAVLEVLASSAVWLAVVVAAGAVVGLAYYLPLARTVLLGRAAATGKGRFALEVTLVGLALAAVSLAPRLVLEFTTFTQ</sequence>
<protein>
    <recommendedName>
        <fullName evidence="5">NADH:quinone oxidoreductase/Mrp antiporter transmembrane domain-containing protein</fullName>
    </recommendedName>
</protein>
<evidence type="ECO:0000313" key="7">
    <source>
        <dbReference type="Proteomes" id="UP000305792"/>
    </source>
</evidence>
<keyword evidence="4" id="KW-1133">Transmembrane helix</keyword>
<dbReference type="GO" id="GO:0016020">
    <property type="term" value="C:membrane"/>
    <property type="evidence" value="ECO:0007669"/>
    <property type="project" value="UniProtKB-SubCell"/>
</dbReference>
<keyword evidence="7" id="KW-1185">Reference proteome</keyword>
<reference evidence="6 7" key="1">
    <citation type="journal article" date="2018" name="Int. J. Syst. Evol. Microbiol.">
        <title>Glycomyces paridis sp. nov., isolated from the medicinal plant Paris polyphylla.</title>
        <authorList>
            <person name="Fang X.M."/>
            <person name="Bai J.L."/>
            <person name="Su J."/>
            <person name="Zhao L.L."/>
            <person name="Liu H.Y."/>
            <person name="Ma B.P."/>
            <person name="Zhang Y.Q."/>
            <person name="Yu L.Y."/>
        </authorList>
    </citation>
    <scope>NUCLEOTIDE SEQUENCE [LARGE SCALE GENOMIC DNA]</scope>
    <source>
        <strain evidence="6 7">CPCC 204357</strain>
    </source>
</reference>
<feature type="transmembrane region" description="Helical" evidence="4">
    <location>
        <begin position="16"/>
        <end position="37"/>
    </location>
</feature>
<evidence type="ECO:0000256" key="1">
    <source>
        <dbReference type="ARBA" id="ARBA00004127"/>
    </source>
</evidence>